<reference evidence="2 3" key="1">
    <citation type="submission" date="2021-08" db="EMBL/GenBank/DDBJ databases">
        <title>WGS assembly of Ceratopteris richardii.</title>
        <authorList>
            <person name="Marchant D.B."/>
            <person name="Chen G."/>
            <person name="Jenkins J."/>
            <person name="Shu S."/>
            <person name="Leebens-Mack J."/>
            <person name="Grimwood J."/>
            <person name="Schmutz J."/>
            <person name="Soltis P."/>
            <person name="Soltis D."/>
            <person name="Chen Z.-H."/>
        </authorList>
    </citation>
    <scope>NUCLEOTIDE SEQUENCE [LARGE SCALE GENOMIC DNA]</scope>
    <source>
        <strain evidence="2">Whitten #5841</strain>
        <tissue evidence="2">Leaf</tissue>
    </source>
</reference>
<dbReference type="OrthoDB" id="730280at2759"/>
<feature type="transmembrane region" description="Helical" evidence="1">
    <location>
        <begin position="6"/>
        <end position="26"/>
    </location>
</feature>
<feature type="transmembrane region" description="Helical" evidence="1">
    <location>
        <begin position="33"/>
        <end position="52"/>
    </location>
</feature>
<accession>A0A8T2RGI3</accession>
<name>A0A8T2RGI3_CERRI</name>
<protein>
    <submittedName>
        <fullName evidence="2">Uncharacterized protein</fullName>
    </submittedName>
</protein>
<gene>
    <name evidence="2" type="ORF">KP509_27G031000</name>
</gene>
<feature type="transmembrane region" description="Helical" evidence="1">
    <location>
        <begin position="67"/>
        <end position="88"/>
    </location>
</feature>
<keyword evidence="1" id="KW-0812">Transmembrane</keyword>
<dbReference type="AlphaFoldDB" id="A0A8T2RGI3"/>
<keyword evidence="3" id="KW-1185">Reference proteome</keyword>
<evidence type="ECO:0000313" key="3">
    <source>
        <dbReference type="Proteomes" id="UP000825935"/>
    </source>
</evidence>
<sequence>MIDLLTIPIVFFMVTCFVPLCLFIFYFVHISDIFHGLILSWCLVHFCFLQMLSNCKVYFQILNTRDILLFFLMWELELIPVYLLLSLWGGKKRCKKRCFWDMFGFRS</sequence>
<comment type="caution">
    <text evidence="2">The sequence shown here is derived from an EMBL/GenBank/DDBJ whole genome shotgun (WGS) entry which is preliminary data.</text>
</comment>
<dbReference type="Proteomes" id="UP000825935">
    <property type="component" value="Chromosome 27"/>
</dbReference>
<dbReference type="EMBL" id="CM035432">
    <property type="protein sequence ID" value="KAH7295070.1"/>
    <property type="molecule type" value="Genomic_DNA"/>
</dbReference>
<keyword evidence="1" id="KW-1133">Transmembrane helix</keyword>
<proteinExistence type="predicted"/>
<evidence type="ECO:0000313" key="2">
    <source>
        <dbReference type="EMBL" id="KAH7295070.1"/>
    </source>
</evidence>
<evidence type="ECO:0000256" key="1">
    <source>
        <dbReference type="SAM" id="Phobius"/>
    </source>
</evidence>
<organism evidence="2 3">
    <name type="scientific">Ceratopteris richardii</name>
    <name type="common">Triangle waterfern</name>
    <dbReference type="NCBI Taxonomy" id="49495"/>
    <lineage>
        <taxon>Eukaryota</taxon>
        <taxon>Viridiplantae</taxon>
        <taxon>Streptophyta</taxon>
        <taxon>Embryophyta</taxon>
        <taxon>Tracheophyta</taxon>
        <taxon>Polypodiopsida</taxon>
        <taxon>Polypodiidae</taxon>
        <taxon>Polypodiales</taxon>
        <taxon>Pteridineae</taxon>
        <taxon>Pteridaceae</taxon>
        <taxon>Parkerioideae</taxon>
        <taxon>Ceratopteris</taxon>
    </lineage>
</organism>
<keyword evidence="1" id="KW-0472">Membrane</keyword>